<organism evidence="2 3">
    <name type="scientific">Gelidibacter maritimus</name>
    <dbReference type="NCBI Taxonomy" id="2761487"/>
    <lineage>
        <taxon>Bacteria</taxon>
        <taxon>Pseudomonadati</taxon>
        <taxon>Bacteroidota</taxon>
        <taxon>Flavobacteriia</taxon>
        <taxon>Flavobacteriales</taxon>
        <taxon>Flavobacteriaceae</taxon>
        <taxon>Gelidibacter</taxon>
    </lineage>
</organism>
<gene>
    <name evidence="2" type="ORF">H3Z82_03895</name>
</gene>
<reference evidence="2 3" key="1">
    <citation type="submission" date="2020-07" db="EMBL/GenBank/DDBJ databases">
        <title>Bacterium isolated from marine sediment.</title>
        <authorList>
            <person name="Shang D."/>
        </authorList>
    </citation>
    <scope>NUCLEOTIDE SEQUENCE [LARGE SCALE GENOMIC DNA]</scope>
    <source>
        <strain evidence="2 3">F6074</strain>
    </source>
</reference>
<dbReference type="Gene3D" id="1.25.40.390">
    <property type="match status" value="1"/>
</dbReference>
<evidence type="ECO:0000313" key="3">
    <source>
        <dbReference type="Proteomes" id="UP000541857"/>
    </source>
</evidence>
<dbReference type="SUPFAM" id="SSF48452">
    <property type="entry name" value="TPR-like"/>
    <property type="match status" value="1"/>
</dbReference>
<sequence length="494" mass="54377">MKNILKTTFIALLLLGTGSCSDDYFDVNTPSGAAQEEQLRMKDLMAPVIYRTIQGQYSAETSFGNYTQYFVFQAGNATGETSVNGLWTNFYLYALPNIRTIKEKAAALGANRYTAVADILTAINLGIATDTWDNIPYSEAATGVNNTTPSFDDQQAIYASIFELLDNAITLLEAPDNSIYTLSNDDLIYQGDMDKWLRAAYTIKARYQLHLVSAGTVSANDVLATISKGFTSNADDFQMNYTDRDINPVYAQEVIARGQGNPHNNLASQLISSMNGDYYPFQSSALDIDPRLMVYGELDQNSTEWKGFVSGGGGKSPDGTPANARFRTDGYYTSIDSPIAVITYGEALFIKAEAAFLANGGTTTSTGSDALAYNAYLEGIAASMEKYDVDGSDYLADPAIAVGEAGLQLNHIMKEKYIHNFLNPETFVDFRRYDFSDDVFVGLTIREEIDSSGDYPGEWFRRANYPSTEETRNRAAVEANKKTPVTPVWWDAQN</sequence>
<keyword evidence="2" id="KW-0449">Lipoprotein</keyword>
<dbReference type="PROSITE" id="PS51257">
    <property type="entry name" value="PROKAR_LIPOPROTEIN"/>
    <property type="match status" value="1"/>
</dbReference>
<keyword evidence="1" id="KW-0732">Signal</keyword>
<name>A0A7W2M381_9FLAO</name>
<evidence type="ECO:0000256" key="1">
    <source>
        <dbReference type="SAM" id="SignalP"/>
    </source>
</evidence>
<protein>
    <submittedName>
        <fullName evidence="2">SusD/RagB family nutrient-binding outer membrane lipoprotein</fullName>
    </submittedName>
</protein>
<dbReference type="Proteomes" id="UP000541857">
    <property type="component" value="Unassembled WGS sequence"/>
</dbReference>
<dbReference type="InterPro" id="IPR011990">
    <property type="entry name" value="TPR-like_helical_dom_sf"/>
</dbReference>
<dbReference type="EMBL" id="JACGLT010000002">
    <property type="protein sequence ID" value="MBA6151863.1"/>
    <property type="molecule type" value="Genomic_DNA"/>
</dbReference>
<feature type="signal peptide" evidence="1">
    <location>
        <begin position="1"/>
        <end position="21"/>
    </location>
</feature>
<dbReference type="RefSeq" id="WP_182202676.1">
    <property type="nucleotide sequence ID" value="NZ_JACGLT010000002.1"/>
</dbReference>
<keyword evidence="3" id="KW-1185">Reference proteome</keyword>
<accession>A0A7W2M381</accession>
<proteinExistence type="predicted"/>
<dbReference type="InterPro" id="IPR041662">
    <property type="entry name" value="SusD-like_2"/>
</dbReference>
<dbReference type="AlphaFoldDB" id="A0A7W2M381"/>
<dbReference type="Pfam" id="PF12771">
    <property type="entry name" value="SusD-like_2"/>
    <property type="match status" value="1"/>
</dbReference>
<evidence type="ECO:0000313" key="2">
    <source>
        <dbReference type="EMBL" id="MBA6151863.1"/>
    </source>
</evidence>
<comment type="caution">
    <text evidence="2">The sequence shown here is derived from an EMBL/GenBank/DDBJ whole genome shotgun (WGS) entry which is preliminary data.</text>
</comment>
<feature type="chain" id="PRO_5031452209" evidence="1">
    <location>
        <begin position="22"/>
        <end position="494"/>
    </location>
</feature>